<evidence type="ECO:0000256" key="4">
    <source>
        <dbReference type="ARBA" id="ARBA00022475"/>
    </source>
</evidence>
<dbReference type="OrthoDB" id="25818at2759"/>
<evidence type="ECO:0000256" key="8">
    <source>
        <dbReference type="ARBA" id="ARBA00023134"/>
    </source>
</evidence>
<evidence type="ECO:0000256" key="6">
    <source>
        <dbReference type="ARBA" id="ARBA00022741"/>
    </source>
</evidence>
<dbReference type="InterPro" id="IPR027417">
    <property type="entry name" value="P-loop_NTPase"/>
</dbReference>
<dbReference type="PRINTS" id="PR00449">
    <property type="entry name" value="RASTRNSFRMNG"/>
</dbReference>
<dbReference type="InterPro" id="IPR001806">
    <property type="entry name" value="Small_GTPase"/>
</dbReference>
<keyword evidence="10" id="KW-0449">Lipoprotein</keyword>
<keyword evidence="6" id="KW-0547">Nucleotide-binding</keyword>
<evidence type="ECO:0000256" key="2">
    <source>
        <dbReference type="ARBA" id="ARBA00008344"/>
    </source>
</evidence>
<dbReference type="SMART" id="SM00175">
    <property type="entry name" value="RAB"/>
    <property type="match status" value="1"/>
</dbReference>
<dbReference type="InterPro" id="IPR020849">
    <property type="entry name" value="Small_GTPase_Ras-type"/>
</dbReference>
<comment type="catalytic activity">
    <reaction evidence="13">
        <text>GTP + H2O = GDP + phosphate + H(+)</text>
        <dbReference type="Rhea" id="RHEA:19669"/>
        <dbReference type="ChEBI" id="CHEBI:15377"/>
        <dbReference type="ChEBI" id="CHEBI:15378"/>
        <dbReference type="ChEBI" id="CHEBI:37565"/>
        <dbReference type="ChEBI" id="CHEBI:43474"/>
        <dbReference type="ChEBI" id="CHEBI:58189"/>
        <dbReference type="EC" id="3.6.5.2"/>
    </reaction>
</comment>
<evidence type="ECO:0000256" key="9">
    <source>
        <dbReference type="ARBA" id="ARBA00023136"/>
    </source>
</evidence>
<comment type="subcellular location">
    <subcellularLocation>
        <location evidence="1">Cell membrane</location>
        <topology evidence="1">Lipid-anchor</topology>
        <orientation evidence="1">Cytoplasmic side</orientation>
    </subcellularLocation>
</comment>
<dbReference type="SMART" id="SM00174">
    <property type="entry name" value="RHO"/>
    <property type="match status" value="1"/>
</dbReference>
<gene>
    <name evidence="14" type="ORF">PROFUN_14477</name>
</gene>
<proteinExistence type="inferred from homology"/>
<evidence type="ECO:0000256" key="11">
    <source>
        <dbReference type="ARBA" id="ARBA00023289"/>
    </source>
</evidence>
<dbReference type="PROSITE" id="PS51421">
    <property type="entry name" value="RAS"/>
    <property type="match status" value="1"/>
</dbReference>
<evidence type="ECO:0000256" key="10">
    <source>
        <dbReference type="ARBA" id="ARBA00023288"/>
    </source>
</evidence>
<comment type="similarity">
    <text evidence="2">Belongs to the small GTPase superfamily. Ras family.</text>
</comment>
<dbReference type="GO" id="GO:0003925">
    <property type="term" value="F:G protein activity"/>
    <property type="evidence" value="ECO:0007669"/>
    <property type="project" value="UniProtKB-EC"/>
</dbReference>
<dbReference type="CDD" id="cd00876">
    <property type="entry name" value="Ras"/>
    <property type="match status" value="1"/>
</dbReference>
<evidence type="ECO:0000256" key="1">
    <source>
        <dbReference type="ARBA" id="ARBA00004342"/>
    </source>
</evidence>
<evidence type="ECO:0000256" key="7">
    <source>
        <dbReference type="ARBA" id="ARBA00022801"/>
    </source>
</evidence>
<name>A0A2P6MZY8_9EUKA</name>
<dbReference type="InterPro" id="IPR005225">
    <property type="entry name" value="Small_GTP-bd"/>
</dbReference>
<keyword evidence="4" id="KW-1003">Cell membrane</keyword>
<evidence type="ECO:0000256" key="13">
    <source>
        <dbReference type="ARBA" id="ARBA00048098"/>
    </source>
</evidence>
<dbReference type="PROSITE" id="PS51420">
    <property type="entry name" value="RHO"/>
    <property type="match status" value="1"/>
</dbReference>
<dbReference type="InParanoid" id="A0A2P6MZY8"/>
<comment type="function">
    <text evidence="12">Ras proteins bind GDP/GTP and possess intrinsic GTPase activity.</text>
</comment>
<protein>
    <recommendedName>
        <fullName evidence="3">small monomeric GTPase</fullName>
        <ecNumber evidence="3">3.6.5.2</ecNumber>
    </recommendedName>
</protein>
<dbReference type="SMART" id="SM00173">
    <property type="entry name" value="RAS"/>
    <property type="match status" value="1"/>
</dbReference>
<dbReference type="PROSITE" id="PS51419">
    <property type="entry name" value="RAB"/>
    <property type="match status" value="1"/>
</dbReference>
<evidence type="ECO:0000313" key="15">
    <source>
        <dbReference type="Proteomes" id="UP000241769"/>
    </source>
</evidence>
<dbReference type="Gene3D" id="3.40.50.300">
    <property type="entry name" value="P-loop containing nucleotide triphosphate hydrolases"/>
    <property type="match status" value="1"/>
</dbReference>
<dbReference type="Pfam" id="PF00071">
    <property type="entry name" value="Ras"/>
    <property type="match status" value="1"/>
</dbReference>
<dbReference type="GO" id="GO:0005525">
    <property type="term" value="F:GTP binding"/>
    <property type="evidence" value="ECO:0007669"/>
    <property type="project" value="UniProtKB-KW"/>
</dbReference>
<keyword evidence="8" id="KW-0342">GTP-binding</keyword>
<keyword evidence="11" id="KW-0636">Prenylation</keyword>
<accession>A0A2P6MZY8</accession>
<dbReference type="Proteomes" id="UP000241769">
    <property type="component" value="Unassembled WGS sequence"/>
</dbReference>
<dbReference type="EC" id="3.6.5.2" evidence="3"/>
<evidence type="ECO:0000256" key="12">
    <source>
        <dbReference type="ARBA" id="ARBA00037188"/>
    </source>
</evidence>
<dbReference type="SMART" id="SM00176">
    <property type="entry name" value="RAN"/>
    <property type="match status" value="1"/>
</dbReference>
<dbReference type="AlphaFoldDB" id="A0A2P6MZY8"/>
<reference evidence="14 15" key="1">
    <citation type="journal article" date="2018" name="Genome Biol. Evol.">
        <title>Multiple Roots of Fruiting Body Formation in Amoebozoa.</title>
        <authorList>
            <person name="Hillmann F."/>
            <person name="Forbes G."/>
            <person name="Novohradska S."/>
            <person name="Ferling I."/>
            <person name="Riege K."/>
            <person name="Groth M."/>
            <person name="Westermann M."/>
            <person name="Marz M."/>
            <person name="Spaller T."/>
            <person name="Winckler T."/>
            <person name="Schaap P."/>
            <person name="Glockner G."/>
        </authorList>
    </citation>
    <scope>NUCLEOTIDE SEQUENCE [LARGE SCALE GENOMIC DNA]</scope>
    <source>
        <strain evidence="14 15">Jena</strain>
    </source>
</reference>
<keyword evidence="15" id="KW-1185">Reference proteome</keyword>
<dbReference type="FunFam" id="3.40.50.300:FF:000080">
    <property type="entry name" value="Ras-like GTPase Ras1"/>
    <property type="match status" value="1"/>
</dbReference>
<keyword evidence="5" id="KW-0488">Methylation</keyword>
<evidence type="ECO:0000256" key="5">
    <source>
        <dbReference type="ARBA" id="ARBA00022481"/>
    </source>
</evidence>
<dbReference type="GO" id="GO:0005886">
    <property type="term" value="C:plasma membrane"/>
    <property type="evidence" value="ECO:0007669"/>
    <property type="project" value="UniProtKB-SubCell"/>
</dbReference>
<keyword evidence="7" id="KW-0378">Hydrolase</keyword>
<dbReference type="GO" id="GO:0007165">
    <property type="term" value="P:signal transduction"/>
    <property type="evidence" value="ECO:0007669"/>
    <property type="project" value="InterPro"/>
</dbReference>
<sequence>MNNRSRAVITGQKILNVSEANNPGNSSALVESSLSLQRTVTASALSTMEVKLAVIGGGGVGKSAVTVRYLQNHFVEHYDPTIEDSYRKQTVIDQNAYLLDILDTAGQDEYCCLRDAYLRTGRGFLFVFSLTDRGSFEEIPGLHDQLLQVKDSDDVPLVLVGNKSDLVKERVITSVEANELASKMKCRYVETSAFSGSNIEYAFQEIVRCVQREEDKLNHKKKNKKAKGCNIV</sequence>
<comment type="caution">
    <text evidence="14">The sequence shown here is derived from an EMBL/GenBank/DDBJ whole genome shotgun (WGS) entry which is preliminary data.</text>
</comment>
<evidence type="ECO:0000256" key="3">
    <source>
        <dbReference type="ARBA" id="ARBA00011984"/>
    </source>
</evidence>
<keyword evidence="9" id="KW-0472">Membrane</keyword>
<evidence type="ECO:0000313" key="14">
    <source>
        <dbReference type="EMBL" id="PRP77265.1"/>
    </source>
</evidence>
<dbReference type="SUPFAM" id="SSF52540">
    <property type="entry name" value="P-loop containing nucleoside triphosphate hydrolases"/>
    <property type="match status" value="1"/>
</dbReference>
<organism evidence="14 15">
    <name type="scientific">Planoprotostelium fungivorum</name>
    <dbReference type="NCBI Taxonomy" id="1890364"/>
    <lineage>
        <taxon>Eukaryota</taxon>
        <taxon>Amoebozoa</taxon>
        <taxon>Evosea</taxon>
        <taxon>Variosea</taxon>
        <taxon>Cavosteliida</taxon>
        <taxon>Cavosteliaceae</taxon>
        <taxon>Planoprotostelium</taxon>
    </lineage>
</organism>
<dbReference type="STRING" id="1890364.A0A2P6MZY8"/>
<dbReference type="PANTHER" id="PTHR24070">
    <property type="entry name" value="RAS, DI-RAS, AND RHEB FAMILY MEMBERS OF SMALL GTPASE SUPERFAMILY"/>
    <property type="match status" value="1"/>
</dbReference>
<dbReference type="EMBL" id="MDYQ01000271">
    <property type="protein sequence ID" value="PRP77265.1"/>
    <property type="molecule type" value="Genomic_DNA"/>
</dbReference>
<dbReference type="NCBIfam" id="TIGR00231">
    <property type="entry name" value="small_GTP"/>
    <property type="match status" value="1"/>
</dbReference>